<dbReference type="Gene3D" id="1.10.10.10">
    <property type="entry name" value="Winged helix-like DNA-binding domain superfamily/Winged helix DNA-binding domain"/>
    <property type="match status" value="1"/>
</dbReference>
<gene>
    <name evidence="1" type="ORF">B2A_09232</name>
</gene>
<dbReference type="AlphaFoldDB" id="T0ZMF8"/>
<reference evidence="1" key="2">
    <citation type="journal article" date="2014" name="ISME J.">
        <title>Microbial stratification in low pH oxic and suboxic macroscopic growths along an acid mine drainage.</title>
        <authorList>
            <person name="Mendez-Garcia C."/>
            <person name="Mesa V."/>
            <person name="Sprenger R.R."/>
            <person name="Richter M."/>
            <person name="Diez M.S."/>
            <person name="Solano J."/>
            <person name="Bargiela R."/>
            <person name="Golyshina O.V."/>
            <person name="Manteca A."/>
            <person name="Ramos J.L."/>
            <person name="Gallego J.R."/>
            <person name="Llorente I."/>
            <person name="Martins Dos Santos V.A."/>
            <person name="Jensen O.N."/>
            <person name="Pelaez A.I."/>
            <person name="Sanchez J."/>
            <person name="Ferrer M."/>
        </authorList>
    </citation>
    <scope>NUCLEOTIDE SEQUENCE</scope>
</reference>
<comment type="caution">
    <text evidence="1">The sequence shown here is derived from an EMBL/GenBank/DDBJ whole genome shotgun (WGS) entry which is preliminary data.</text>
</comment>
<sequence length="143" mass="16159">MNKSRDCAPANIAHLMGRKWFFPVIEEIALSKDGIGFNEILRRVKYITPRDLVFLLNRMREYSLLSLKPSKGKHDLYAATKQGLGLYNVIEELKGMYPYGPSSNSKESCKGVKCTSCKWYSNDYWTSGSSKRALQATALKPAV</sequence>
<accession>T0ZMF8</accession>
<organism evidence="1">
    <name type="scientific">mine drainage metagenome</name>
    <dbReference type="NCBI Taxonomy" id="410659"/>
    <lineage>
        <taxon>unclassified sequences</taxon>
        <taxon>metagenomes</taxon>
        <taxon>ecological metagenomes</taxon>
    </lineage>
</organism>
<reference evidence="1" key="1">
    <citation type="submission" date="2013-08" db="EMBL/GenBank/DDBJ databases">
        <authorList>
            <person name="Mendez C."/>
            <person name="Richter M."/>
            <person name="Ferrer M."/>
            <person name="Sanchez J."/>
        </authorList>
    </citation>
    <scope>NUCLEOTIDE SEQUENCE</scope>
</reference>
<dbReference type="SUPFAM" id="SSF46785">
    <property type="entry name" value="Winged helix' DNA-binding domain"/>
    <property type="match status" value="1"/>
</dbReference>
<protein>
    <submittedName>
        <fullName evidence="1">Transcriptional regulator, HxlR family</fullName>
    </submittedName>
</protein>
<proteinExistence type="predicted"/>
<dbReference type="InterPro" id="IPR036390">
    <property type="entry name" value="WH_DNA-bd_sf"/>
</dbReference>
<evidence type="ECO:0000313" key="1">
    <source>
        <dbReference type="EMBL" id="EQD45622.1"/>
    </source>
</evidence>
<dbReference type="InterPro" id="IPR036388">
    <property type="entry name" value="WH-like_DNA-bd_sf"/>
</dbReference>
<dbReference type="EMBL" id="AUZZ01006671">
    <property type="protein sequence ID" value="EQD45622.1"/>
    <property type="molecule type" value="Genomic_DNA"/>
</dbReference>
<name>T0ZMF8_9ZZZZ</name>